<organism evidence="1 2">
    <name type="scientific">Mycoplasma haemofelis (strain Ohio2)</name>
    <dbReference type="NCBI Taxonomy" id="859194"/>
    <lineage>
        <taxon>Bacteria</taxon>
        <taxon>Bacillati</taxon>
        <taxon>Mycoplasmatota</taxon>
        <taxon>Mollicutes</taxon>
        <taxon>Mycoplasmataceae</taxon>
        <taxon>Mycoplasma</taxon>
    </lineage>
</organism>
<accession>F6FH61</accession>
<dbReference type="HOGENOM" id="CLU_1319757_0_0_14"/>
<evidence type="ECO:0000313" key="2">
    <source>
        <dbReference type="Proteomes" id="UP000007952"/>
    </source>
</evidence>
<dbReference type="KEGG" id="mhf:MHF_0390"/>
<dbReference type="Proteomes" id="UP000007952">
    <property type="component" value="Chromosome"/>
</dbReference>
<reference evidence="1 2" key="1">
    <citation type="journal article" date="2011" name="J. Bacteriol.">
        <title>Complete genome sequences of two hemotropic Mycoplasmas, Mycoplasma haemofelis strain Ohio2 and Mycoplasma suis strain Illinois.</title>
        <authorList>
            <person name="Messick J.B."/>
            <person name="Santos A.P."/>
            <person name="Guimaraes A.M."/>
        </authorList>
    </citation>
    <scope>NUCLEOTIDE SEQUENCE [LARGE SCALE GENOMIC DNA]</scope>
    <source>
        <strain evidence="1 2">Ohio2</strain>
    </source>
</reference>
<proteinExistence type="predicted"/>
<evidence type="ECO:0000313" key="1">
    <source>
        <dbReference type="EMBL" id="AEG72666.1"/>
    </source>
</evidence>
<dbReference type="AlphaFoldDB" id="F6FH61"/>
<dbReference type="BioCyc" id="MHAE859194:G1GR7-382-MONOMER"/>
<name>F6FH61_MYCHI</name>
<gene>
    <name evidence="1" type="ordered locus">MHF_0390</name>
</gene>
<dbReference type="EMBL" id="CP002808">
    <property type="protein sequence ID" value="AEG72666.1"/>
    <property type="molecule type" value="Genomic_DNA"/>
</dbReference>
<sequence>MSKLALGLAGAGGATGLGATAAYKAGLFSSPEEAIFLTVRETLGKEGYELVSTDEKFKAFFTEFKGDESFISEVEKHKKEGEDLKNDNGDKGKEALKALCSSYLDSKDNLDKAIKWCVLRIQDKPLPESKTWKNIETGETDKSTWETAFNSFKDKMVEYKIEGVSQETTAEQGYSILKGWCLNSKKFPINNQNRTVQTNAISWCIN</sequence>
<protein>
    <submittedName>
        <fullName evidence="1">Uncharacterized protein</fullName>
    </submittedName>
</protein>
<dbReference type="STRING" id="859194.MHF_0390"/>
<reference key="2">
    <citation type="submission" date="2011-05" db="EMBL/GenBank/DDBJ databases">
        <title>The Genome of Mycoplasma haemofelis Strain Ohio2, a pathogenic hemoplasma of the cat.</title>
        <authorList>
            <person name="Santos A.P."/>
            <person name="Guimaraes A.M.S."/>
            <person name="SanMiguel P.J."/>
            <person name="Martin S.W."/>
            <person name="Messick J.B."/>
        </authorList>
    </citation>
    <scope>NUCLEOTIDE SEQUENCE</scope>
    <source>
        <strain>Ohio2</strain>
    </source>
</reference>